<evidence type="ECO:0000256" key="2">
    <source>
        <dbReference type="ARBA" id="ARBA00009347"/>
    </source>
</evidence>
<dbReference type="Proteomes" id="UP000225108">
    <property type="component" value="Unassembled WGS sequence"/>
</dbReference>
<name>A0A2G3PR54_WILMA</name>
<dbReference type="Gene3D" id="2.40.110.10">
    <property type="entry name" value="Butyryl-CoA Dehydrogenase, subunit A, domain 2"/>
    <property type="match status" value="1"/>
</dbReference>
<accession>A0A2G3PR54</accession>
<dbReference type="InterPro" id="IPR036250">
    <property type="entry name" value="AcylCo_DH-like_C"/>
</dbReference>
<keyword evidence="3" id="KW-0285">Flavoprotein</keyword>
<dbReference type="EMBL" id="PEBD01000004">
    <property type="protein sequence ID" value="PHV68231.1"/>
    <property type="molecule type" value="Genomic_DNA"/>
</dbReference>
<dbReference type="RefSeq" id="WP_099381383.1">
    <property type="nucleotide sequence ID" value="NZ_PEBD01000004.1"/>
</dbReference>
<dbReference type="SUPFAM" id="SSF56645">
    <property type="entry name" value="Acyl-CoA dehydrogenase NM domain-like"/>
    <property type="match status" value="1"/>
</dbReference>
<evidence type="ECO:0000313" key="7">
    <source>
        <dbReference type="EMBL" id="PHV68231.1"/>
    </source>
</evidence>
<protein>
    <submittedName>
        <fullName evidence="7">Acyl-CoA dehydrogenase</fullName>
    </submittedName>
</protein>
<dbReference type="GO" id="GO:0003995">
    <property type="term" value="F:acyl-CoA dehydrogenase activity"/>
    <property type="evidence" value="ECO:0007669"/>
    <property type="project" value="TreeGrafter"/>
</dbReference>
<evidence type="ECO:0000313" key="8">
    <source>
        <dbReference type="Proteomes" id="UP000225108"/>
    </source>
</evidence>
<dbReference type="InterPro" id="IPR046373">
    <property type="entry name" value="Acyl-CoA_Oxase/DH_mid-dom_sf"/>
</dbReference>
<reference evidence="7 8" key="1">
    <citation type="submission" date="2017-10" db="EMBL/GenBank/DDBJ databases">
        <title>The draft genome sequence of Williamsia sp. BULT 1.1 isolated from the semi-arid grassland soils from South Africa.</title>
        <authorList>
            <person name="Kabwe M.H."/>
            <person name="Govender N."/>
            <person name="Mutseka Lunga P."/>
            <person name="Vikram S."/>
            <person name="Makhalanyane T.P."/>
        </authorList>
    </citation>
    <scope>NUCLEOTIDE SEQUENCE [LARGE SCALE GENOMIC DNA]</scope>
    <source>
        <strain evidence="7 8">BULT 1.1</strain>
    </source>
</reference>
<dbReference type="InterPro" id="IPR009075">
    <property type="entry name" value="AcylCo_DH/oxidase_C"/>
</dbReference>
<comment type="caution">
    <text evidence="7">The sequence shown here is derived from an EMBL/GenBank/DDBJ whole genome shotgun (WGS) entry which is preliminary data.</text>
</comment>
<dbReference type="Pfam" id="PF00441">
    <property type="entry name" value="Acyl-CoA_dh_1"/>
    <property type="match status" value="1"/>
</dbReference>
<feature type="domain" description="Acyl-CoA dehydrogenase/oxidase C-terminal" evidence="6">
    <location>
        <begin position="211"/>
        <end position="338"/>
    </location>
</feature>
<evidence type="ECO:0000256" key="3">
    <source>
        <dbReference type="ARBA" id="ARBA00022630"/>
    </source>
</evidence>
<dbReference type="InterPro" id="IPR009100">
    <property type="entry name" value="AcylCoA_DH/oxidase_NM_dom_sf"/>
</dbReference>
<comment type="cofactor">
    <cofactor evidence="1">
        <name>FAD</name>
        <dbReference type="ChEBI" id="CHEBI:57692"/>
    </cofactor>
</comment>
<gene>
    <name evidence="7" type="ORF">CSW57_03025</name>
</gene>
<dbReference type="SUPFAM" id="SSF47203">
    <property type="entry name" value="Acyl-CoA dehydrogenase C-terminal domain-like"/>
    <property type="match status" value="1"/>
</dbReference>
<dbReference type="PANTHER" id="PTHR43884:SF20">
    <property type="entry name" value="ACYL-COA DEHYDROGENASE FADE28"/>
    <property type="match status" value="1"/>
</dbReference>
<comment type="similarity">
    <text evidence="2">Belongs to the acyl-CoA dehydrogenase family.</text>
</comment>
<sequence>MDFTLDSTAQTVSDVIASVLERHESVWDASLSDTGGFEGSLWSALADSGLLALPLPEAQGGDDVAVGGLTPVPTALGRAAAITPAIGTLLSGLAPLVQRAPDIAADLGAKVQGGGWLAAAINEPGAPMTSTPHTAVSGGKLSGVKTGVLHAEGATALLVAADAGVVVVSPGDDGVKITRTTSSSGWGEYTVEFSDVPADIVIGGDPVWLTQHHALGIAAYADGLIAGAMKLTATHVSERIQFDKPIGTFQAVQQQLADIYVVARSMTLATTSAGWRLSEGLDAGTDLALSGYWLAQEIPAAMRTMIHLHGGVGVDLTYPLHRYFSLAKDLARLVGGPTDRLDALAEQVEAGA</sequence>
<dbReference type="AlphaFoldDB" id="A0A2G3PR54"/>
<keyword evidence="5" id="KW-0560">Oxidoreductase</keyword>
<keyword evidence="4" id="KW-0274">FAD</keyword>
<evidence type="ECO:0000259" key="6">
    <source>
        <dbReference type="Pfam" id="PF00441"/>
    </source>
</evidence>
<dbReference type="GO" id="GO:0050660">
    <property type="term" value="F:flavin adenine dinucleotide binding"/>
    <property type="evidence" value="ECO:0007669"/>
    <property type="project" value="InterPro"/>
</dbReference>
<dbReference type="InterPro" id="IPR037069">
    <property type="entry name" value="AcylCoA_DH/ox_N_sf"/>
</dbReference>
<organism evidence="7 8">
    <name type="scientific">Williamsia marianensis</name>
    <dbReference type="NCBI Taxonomy" id="85044"/>
    <lineage>
        <taxon>Bacteria</taxon>
        <taxon>Bacillati</taxon>
        <taxon>Actinomycetota</taxon>
        <taxon>Actinomycetes</taxon>
        <taxon>Mycobacteriales</taxon>
        <taxon>Nocardiaceae</taxon>
        <taxon>Williamsia</taxon>
    </lineage>
</organism>
<dbReference type="Gene3D" id="1.10.540.10">
    <property type="entry name" value="Acyl-CoA dehydrogenase/oxidase, N-terminal domain"/>
    <property type="match status" value="1"/>
</dbReference>
<evidence type="ECO:0000256" key="4">
    <source>
        <dbReference type="ARBA" id="ARBA00022827"/>
    </source>
</evidence>
<dbReference type="PANTHER" id="PTHR43884">
    <property type="entry name" value="ACYL-COA DEHYDROGENASE"/>
    <property type="match status" value="1"/>
</dbReference>
<proteinExistence type="inferred from homology"/>
<evidence type="ECO:0000256" key="1">
    <source>
        <dbReference type="ARBA" id="ARBA00001974"/>
    </source>
</evidence>
<evidence type="ECO:0000256" key="5">
    <source>
        <dbReference type="ARBA" id="ARBA00023002"/>
    </source>
</evidence>
<dbReference type="Gene3D" id="1.20.140.10">
    <property type="entry name" value="Butyryl-CoA Dehydrogenase, subunit A, domain 3"/>
    <property type="match status" value="1"/>
</dbReference>